<dbReference type="SUPFAM" id="SSF49303">
    <property type="entry name" value="beta-Galactosidase/glucuronidase domain"/>
    <property type="match status" value="1"/>
</dbReference>
<evidence type="ECO:0000259" key="6">
    <source>
        <dbReference type="Pfam" id="PF02836"/>
    </source>
</evidence>
<evidence type="ECO:0000256" key="2">
    <source>
        <dbReference type="ARBA" id="ARBA00022801"/>
    </source>
</evidence>
<evidence type="ECO:0000259" key="9">
    <source>
        <dbReference type="Pfam" id="PF18565"/>
    </source>
</evidence>
<evidence type="ECO:0000313" key="11">
    <source>
        <dbReference type="Proteomes" id="UP000613030"/>
    </source>
</evidence>
<gene>
    <name evidence="10" type="ORF">JI741_01160</name>
</gene>
<feature type="domain" description="DUF4982" evidence="8">
    <location>
        <begin position="632"/>
        <end position="687"/>
    </location>
</feature>
<dbReference type="Pfam" id="PF00703">
    <property type="entry name" value="Glyco_hydro_2"/>
    <property type="match status" value="1"/>
</dbReference>
<dbReference type="PRINTS" id="PR00132">
    <property type="entry name" value="GLHYDRLASE2"/>
</dbReference>
<name>A0ABS1KK17_9BACT</name>
<dbReference type="InterPro" id="IPR032311">
    <property type="entry name" value="DUF4982"/>
</dbReference>
<dbReference type="InterPro" id="IPR017853">
    <property type="entry name" value="GH"/>
</dbReference>
<evidence type="ECO:0000256" key="3">
    <source>
        <dbReference type="ARBA" id="ARBA00023295"/>
    </source>
</evidence>
<dbReference type="Pfam" id="PF02837">
    <property type="entry name" value="Glyco_hydro_2_N"/>
    <property type="match status" value="1"/>
</dbReference>
<evidence type="ECO:0000256" key="1">
    <source>
        <dbReference type="ARBA" id="ARBA00007401"/>
    </source>
</evidence>
<evidence type="ECO:0000259" key="5">
    <source>
        <dbReference type="Pfam" id="PF00703"/>
    </source>
</evidence>
<comment type="similarity">
    <text evidence="1">Belongs to the glycosyl hydrolase 2 family.</text>
</comment>
<keyword evidence="3" id="KW-0326">Glycosidase</keyword>
<feature type="domain" description="Glycosyl hydrolases family 2 sugar binding" evidence="7">
    <location>
        <begin position="85"/>
        <end position="177"/>
    </location>
</feature>
<evidence type="ECO:0000313" key="10">
    <source>
        <dbReference type="EMBL" id="MBL0739800.1"/>
    </source>
</evidence>
<dbReference type="Pfam" id="PF16355">
    <property type="entry name" value="DUF4982"/>
    <property type="match status" value="1"/>
</dbReference>
<keyword evidence="4" id="KW-0732">Signal</keyword>
<dbReference type="SUPFAM" id="SSF49785">
    <property type="entry name" value="Galactose-binding domain-like"/>
    <property type="match status" value="1"/>
</dbReference>
<dbReference type="InterPro" id="IPR040605">
    <property type="entry name" value="Glyco_hydro2_dom5"/>
</dbReference>
<dbReference type="PANTHER" id="PTHR42732:SF1">
    <property type="entry name" value="BETA-MANNOSIDASE"/>
    <property type="match status" value="1"/>
</dbReference>
<dbReference type="Gene3D" id="2.60.40.10">
    <property type="entry name" value="Immunoglobulins"/>
    <property type="match status" value="3"/>
</dbReference>
<reference evidence="10 11" key="1">
    <citation type="submission" date="2021-01" db="EMBL/GenBank/DDBJ databases">
        <title>Chryseolinea sp. Jin1 Genome sequencing and assembly.</title>
        <authorList>
            <person name="Kim I."/>
        </authorList>
    </citation>
    <scope>NUCLEOTIDE SEQUENCE [LARGE SCALE GENOMIC DNA]</scope>
    <source>
        <strain evidence="10 11">Jin1</strain>
    </source>
</reference>
<evidence type="ECO:0000259" key="7">
    <source>
        <dbReference type="Pfam" id="PF02837"/>
    </source>
</evidence>
<feature type="domain" description="Glycoside hydrolase family 2 catalytic" evidence="6">
    <location>
        <begin position="300"/>
        <end position="491"/>
    </location>
</feature>
<protein>
    <submittedName>
        <fullName evidence="10">DUF4982 domain-containing protein</fullName>
    </submittedName>
</protein>
<accession>A0ABS1KK17</accession>
<dbReference type="InterPro" id="IPR013783">
    <property type="entry name" value="Ig-like_fold"/>
</dbReference>
<dbReference type="InterPro" id="IPR036156">
    <property type="entry name" value="Beta-gal/glucu_dom_sf"/>
</dbReference>
<dbReference type="InterPro" id="IPR023232">
    <property type="entry name" value="Glyco_hydro_2_AS"/>
</dbReference>
<dbReference type="Pfam" id="PF18565">
    <property type="entry name" value="Glyco_hydro2_C5"/>
    <property type="match status" value="1"/>
</dbReference>
<dbReference type="InterPro" id="IPR008979">
    <property type="entry name" value="Galactose-bd-like_sf"/>
</dbReference>
<dbReference type="InterPro" id="IPR006102">
    <property type="entry name" value="Ig-like_GH2"/>
</dbReference>
<dbReference type="Proteomes" id="UP000613030">
    <property type="component" value="Unassembled WGS sequence"/>
</dbReference>
<dbReference type="PROSITE" id="PS00608">
    <property type="entry name" value="GLYCOSYL_HYDROL_F2_2"/>
    <property type="match status" value="1"/>
</dbReference>
<evidence type="ECO:0000259" key="8">
    <source>
        <dbReference type="Pfam" id="PF16355"/>
    </source>
</evidence>
<feature type="domain" description="Glycoside hydrolase family 2 immunoglobulin-like beta-sandwich" evidence="5">
    <location>
        <begin position="183"/>
        <end position="293"/>
    </location>
</feature>
<dbReference type="SUPFAM" id="SSF51445">
    <property type="entry name" value="(Trans)glycosidases"/>
    <property type="match status" value="1"/>
</dbReference>
<dbReference type="Gene3D" id="3.20.20.80">
    <property type="entry name" value="Glycosidases"/>
    <property type="match status" value="1"/>
</dbReference>
<feature type="signal peptide" evidence="4">
    <location>
        <begin position="1"/>
        <end position="24"/>
    </location>
</feature>
<keyword evidence="2" id="KW-0378">Hydrolase</keyword>
<dbReference type="InterPro" id="IPR006103">
    <property type="entry name" value="Glyco_hydro_2_cat"/>
</dbReference>
<dbReference type="InterPro" id="IPR051913">
    <property type="entry name" value="GH2_Domain-Containing"/>
</dbReference>
<dbReference type="Pfam" id="PF02836">
    <property type="entry name" value="Glyco_hydro_2_C"/>
    <property type="match status" value="1"/>
</dbReference>
<dbReference type="Gene3D" id="2.60.120.260">
    <property type="entry name" value="Galactose-binding domain-like"/>
    <property type="match status" value="1"/>
</dbReference>
<dbReference type="RefSeq" id="WP_202006768.1">
    <property type="nucleotide sequence ID" value="NZ_JAERRB010000001.1"/>
</dbReference>
<keyword evidence="11" id="KW-1185">Reference proteome</keyword>
<dbReference type="EMBL" id="JAERRB010000001">
    <property type="protein sequence ID" value="MBL0739800.1"/>
    <property type="molecule type" value="Genomic_DNA"/>
</dbReference>
<evidence type="ECO:0000256" key="4">
    <source>
        <dbReference type="SAM" id="SignalP"/>
    </source>
</evidence>
<sequence length="811" mass="89811">MKKINLIKISVLFVVAVCVTGAQAQQSRGYRFNDQWKFFKGDVAKGEKLATSDASWRTVDLPHDWSIEGPFSDAWASGTGYLPTGIGWYRKTFALLPAQKNKTIYLYFDGVYKNSEVWINEQYVGKRPNGYASFYYDITKHLRQTGQNTIAVKVDHTDFGDSRWYSGSGINRNVYLMAVEPVHIAVWGTVFTTPQVSAEQASARLTVSVVNKSKTVASATVVADLVDDKGVSVAHAEEKVQAKAEGESESKLEFAVKNPDLWSVEYPALYTLRTSVVVNGKKTDEVTEKVGFRNVRFDANKGFFLNDENIKLKGVCFHDDAGALGSAVPKAVWQRRLQTLKTLGCNTIRMSHNPHQDYIYDLCDEMGFLVQDEAFDEWAIGKNKWIKGWNVGTPGKDGYSKYFAEWADRDLQDMIKRNRNRTCIIMWSIGNEIDYPNDPYTHEVLNTGRNPQIYGRGYQAGNPPASEMGVIAKRLVQVAKQLDTTRPITAALAGVVMSNLTDYPDALDIVGYNYQEYRYADDHAKYPQRVIYGSENGKGYDAWAPVAELDYISAQYLWTAFDFLGEASAWPVRSSGAGVIDMAGNPKTEFYYRKSLWSAEPTTFLSVAEVSKTSRGRGRGGFGDAHWNGTPGDSVAVFCFTNAENAELFVNGASLGSKSRSASPQKMMVWKTVFQPGELEVKTSSKNEERGNFKLTTPGSAASLHATADRVTLKADKDDVSHIDITVLDKNGRFVLKAENEVDVNIQGPGRLIGLESGSLSSHEDYKASKRKLFKGKLLAYVQATGTGVIKITVSSPGLGSHTLELNAVTP</sequence>
<dbReference type="InterPro" id="IPR006104">
    <property type="entry name" value="Glyco_hydro_2_N"/>
</dbReference>
<proteinExistence type="inferred from homology"/>
<dbReference type="InterPro" id="IPR006101">
    <property type="entry name" value="Glyco_hydro_2"/>
</dbReference>
<feature type="domain" description="Glycoside hydrolase family 2" evidence="9">
    <location>
        <begin position="704"/>
        <end position="804"/>
    </location>
</feature>
<organism evidence="10 11">
    <name type="scientific">Chryseolinea lacunae</name>
    <dbReference type="NCBI Taxonomy" id="2801331"/>
    <lineage>
        <taxon>Bacteria</taxon>
        <taxon>Pseudomonadati</taxon>
        <taxon>Bacteroidota</taxon>
        <taxon>Cytophagia</taxon>
        <taxon>Cytophagales</taxon>
        <taxon>Fulvivirgaceae</taxon>
        <taxon>Chryseolinea</taxon>
    </lineage>
</organism>
<comment type="caution">
    <text evidence="10">The sequence shown here is derived from an EMBL/GenBank/DDBJ whole genome shotgun (WGS) entry which is preliminary data.</text>
</comment>
<feature type="chain" id="PRO_5045755658" evidence="4">
    <location>
        <begin position="25"/>
        <end position="811"/>
    </location>
</feature>
<dbReference type="PANTHER" id="PTHR42732">
    <property type="entry name" value="BETA-GALACTOSIDASE"/>
    <property type="match status" value="1"/>
</dbReference>